<gene>
    <name evidence="1" type="ORF">EVAR_75885_1</name>
</gene>
<protein>
    <submittedName>
        <fullName evidence="1">Uncharacterized protein</fullName>
    </submittedName>
</protein>
<dbReference type="OrthoDB" id="8063321at2759"/>
<reference evidence="1 2" key="1">
    <citation type="journal article" date="2019" name="Commun. Biol.">
        <title>The bagworm genome reveals a unique fibroin gene that provides high tensile strength.</title>
        <authorList>
            <person name="Kono N."/>
            <person name="Nakamura H."/>
            <person name="Ohtoshi R."/>
            <person name="Tomita M."/>
            <person name="Numata K."/>
            <person name="Arakawa K."/>
        </authorList>
    </citation>
    <scope>NUCLEOTIDE SEQUENCE [LARGE SCALE GENOMIC DNA]</scope>
</reference>
<dbReference type="AlphaFoldDB" id="A0A4C1UY11"/>
<name>A0A4C1UY11_EUMVA</name>
<evidence type="ECO:0000313" key="2">
    <source>
        <dbReference type="Proteomes" id="UP000299102"/>
    </source>
</evidence>
<keyword evidence="2" id="KW-1185">Reference proteome</keyword>
<organism evidence="1 2">
    <name type="scientific">Eumeta variegata</name>
    <name type="common">Bagworm moth</name>
    <name type="synonym">Eumeta japonica</name>
    <dbReference type="NCBI Taxonomy" id="151549"/>
    <lineage>
        <taxon>Eukaryota</taxon>
        <taxon>Metazoa</taxon>
        <taxon>Ecdysozoa</taxon>
        <taxon>Arthropoda</taxon>
        <taxon>Hexapoda</taxon>
        <taxon>Insecta</taxon>
        <taxon>Pterygota</taxon>
        <taxon>Neoptera</taxon>
        <taxon>Endopterygota</taxon>
        <taxon>Lepidoptera</taxon>
        <taxon>Glossata</taxon>
        <taxon>Ditrysia</taxon>
        <taxon>Tineoidea</taxon>
        <taxon>Psychidae</taxon>
        <taxon>Oiketicinae</taxon>
        <taxon>Eumeta</taxon>
    </lineage>
</organism>
<comment type="caution">
    <text evidence="1">The sequence shown here is derived from an EMBL/GenBank/DDBJ whole genome shotgun (WGS) entry which is preliminary data.</text>
</comment>
<sequence length="109" mass="13013">MSEDILHRLRAVNQNPDIQFIPNVYNETMILIEDICLANFNKALMQLGMLAMNRPANDLFDRDLQRETHFDSNELRTLFRQIFHSWFQNNEFRMILLCVQSQNKAVDMH</sequence>
<accession>A0A4C1UY11</accession>
<proteinExistence type="predicted"/>
<dbReference type="EMBL" id="BGZK01000236">
    <property type="protein sequence ID" value="GBP30664.1"/>
    <property type="molecule type" value="Genomic_DNA"/>
</dbReference>
<evidence type="ECO:0000313" key="1">
    <source>
        <dbReference type="EMBL" id="GBP30664.1"/>
    </source>
</evidence>
<dbReference type="Proteomes" id="UP000299102">
    <property type="component" value="Unassembled WGS sequence"/>
</dbReference>